<name>A0A7H0F1S6_9CYAN</name>
<dbReference type="Proteomes" id="UP000516013">
    <property type="component" value="Chromosome"/>
</dbReference>
<evidence type="ECO:0000313" key="4">
    <source>
        <dbReference type="EMBL" id="QNP29992.1"/>
    </source>
</evidence>
<dbReference type="RefSeq" id="WP_187706476.1">
    <property type="nucleotide sequence ID" value="NZ_CP060822.1"/>
</dbReference>
<feature type="domain" description="Putative restriction endonuclease" evidence="2">
    <location>
        <begin position="52"/>
        <end position="203"/>
    </location>
</feature>
<feature type="domain" description="FAZ1 C-terminal region" evidence="3">
    <location>
        <begin position="243"/>
        <end position="277"/>
    </location>
</feature>
<dbReference type="AlphaFoldDB" id="A0A7H0F1S6"/>
<dbReference type="InterPro" id="IPR012296">
    <property type="entry name" value="Nuclease_put_TT1808"/>
</dbReference>
<keyword evidence="4" id="KW-0378">Hydrolase</keyword>
<dbReference type="Gene3D" id="3.90.1570.10">
    <property type="entry name" value="tt1808, chain A"/>
    <property type="match status" value="1"/>
</dbReference>
<evidence type="ECO:0000259" key="2">
    <source>
        <dbReference type="Pfam" id="PF05685"/>
    </source>
</evidence>
<dbReference type="CDD" id="cd06260">
    <property type="entry name" value="DUF820-like"/>
    <property type="match status" value="1"/>
</dbReference>
<keyword evidence="5" id="KW-1185">Reference proteome</keyword>
<keyword evidence="4" id="KW-0255">Endonuclease</keyword>
<keyword evidence="4" id="KW-0540">Nuclease</keyword>
<reference evidence="4 5" key="1">
    <citation type="submission" date="2020-08" db="EMBL/GenBank/DDBJ databases">
        <title>Complete genome sequence of Raphidiopsis curvispora isolated from drinking water reservoir in South Korea.</title>
        <authorList>
            <person name="Jeong J."/>
        </authorList>
    </citation>
    <scope>NUCLEOTIDE SEQUENCE [LARGE SCALE GENOMIC DNA]</scope>
    <source>
        <strain evidence="4 5">GIHE-G1</strain>
    </source>
</reference>
<dbReference type="EMBL" id="CP060822">
    <property type="protein sequence ID" value="QNP29992.1"/>
    <property type="molecule type" value="Genomic_DNA"/>
</dbReference>
<gene>
    <name evidence="4" type="ORF">IAR63_02580</name>
</gene>
<proteinExistence type="predicted"/>
<sequence>MYQSEAPPLKTIPTDLPSKDIDEELNSTIHPRPPWETLPTMYDLPSENPEEPGLPDEFHDFQPQLLRETCQSSVYPREEMFIGTDLNLYYDVHHFSWYKRPDWFLVLGAPASETQQDMRLSYVIWQEGFAPFLIVELLSPGTEAEDLGKTLRSANKPPTKWQTYEQYLRSPYYIIFDRYENQLRVFQLLGIKYQAVELTESKFWFPELKLGVGVWSGKYQGTEGLWLRWYNEDGDWIPTLAETAEQEKLRAEQEKLRAEQEKLRAEQEKLRAEQEKLRAEQEKQRAEQEKQRAEQEKLRAEQEKLRAEQEKLRADKLAEKLAALGVSLDE</sequence>
<feature type="domain" description="FAZ1 C-terminal region" evidence="3">
    <location>
        <begin position="279"/>
        <end position="312"/>
    </location>
</feature>
<dbReference type="GO" id="GO:0004519">
    <property type="term" value="F:endonuclease activity"/>
    <property type="evidence" value="ECO:0007669"/>
    <property type="project" value="UniProtKB-KW"/>
</dbReference>
<accession>A0A7H0F1S6</accession>
<dbReference type="Pfam" id="PF05685">
    <property type="entry name" value="Uma2"/>
    <property type="match status" value="1"/>
</dbReference>
<dbReference type="KEGG" id="ccur:IAR63_02580"/>
<feature type="region of interest" description="Disordered" evidence="1">
    <location>
        <begin position="274"/>
        <end position="305"/>
    </location>
</feature>
<evidence type="ECO:0000313" key="5">
    <source>
        <dbReference type="Proteomes" id="UP000516013"/>
    </source>
</evidence>
<feature type="region of interest" description="Disordered" evidence="1">
    <location>
        <begin position="1"/>
        <end position="40"/>
    </location>
</feature>
<evidence type="ECO:0000259" key="3">
    <source>
        <dbReference type="Pfam" id="PF23404"/>
    </source>
</evidence>
<protein>
    <submittedName>
        <fullName evidence="4">Uma2 family endonuclease</fullName>
    </submittedName>
</protein>
<dbReference type="PANTHER" id="PTHR33352">
    <property type="entry name" value="SLR1095 PROTEIN"/>
    <property type="match status" value="1"/>
</dbReference>
<dbReference type="PANTHER" id="PTHR33352:SF3">
    <property type="entry name" value="SLR1612 PROTEIN"/>
    <property type="match status" value="1"/>
</dbReference>
<evidence type="ECO:0000256" key="1">
    <source>
        <dbReference type="SAM" id="MobiDB-lite"/>
    </source>
</evidence>
<dbReference type="Pfam" id="PF23404">
    <property type="entry name" value="FAZ1_C"/>
    <property type="match status" value="2"/>
</dbReference>
<organism evidence="4 5">
    <name type="scientific">Cylindrospermopsis curvispora GIHE-G1</name>
    <dbReference type="NCBI Taxonomy" id="2666332"/>
    <lineage>
        <taxon>Bacteria</taxon>
        <taxon>Bacillati</taxon>
        <taxon>Cyanobacteriota</taxon>
        <taxon>Cyanophyceae</taxon>
        <taxon>Nostocales</taxon>
        <taxon>Aphanizomenonaceae</taxon>
        <taxon>Cylindrospermopsis</taxon>
    </lineage>
</organism>
<dbReference type="InterPro" id="IPR008538">
    <property type="entry name" value="Uma2"/>
</dbReference>
<dbReference type="InterPro" id="IPR056615">
    <property type="entry name" value="FAZ1_C"/>
</dbReference>